<dbReference type="InterPro" id="IPR001841">
    <property type="entry name" value="Znf_RING"/>
</dbReference>
<dbReference type="SUPFAM" id="SSF49599">
    <property type="entry name" value="TRAF domain-like"/>
    <property type="match status" value="2"/>
</dbReference>
<dbReference type="Pfam" id="PF02176">
    <property type="entry name" value="zf-TRAF"/>
    <property type="match status" value="1"/>
</dbReference>
<dbReference type="PhylomeDB" id="A0A0G4HQ34"/>
<name>A0A0G4HQ34_9ALVE</name>
<protein>
    <recommendedName>
        <fullName evidence="9">RING-type domain-containing protein</fullName>
    </recommendedName>
</protein>
<keyword evidence="1 4" id="KW-0479">Metal-binding</keyword>
<dbReference type="GO" id="GO:0008270">
    <property type="term" value="F:zinc ion binding"/>
    <property type="evidence" value="ECO:0007669"/>
    <property type="project" value="UniProtKB-KW"/>
</dbReference>
<keyword evidence="3 4" id="KW-0862">Zinc</keyword>
<feature type="domain" description="TRAF-type" evidence="7">
    <location>
        <begin position="173"/>
        <end position="226"/>
    </location>
</feature>
<feature type="zinc finger region" description="TRAF-type" evidence="4">
    <location>
        <begin position="173"/>
        <end position="226"/>
    </location>
</feature>
<dbReference type="PANTHER" id="PTHR10131:SF94">
    <property type="entry name" value="TNF RECEPTOR-ASSOCIATED FACTOR 4"/>
    <property type="match status" value="1"/>
</dbReference>
<dbReference type="AlphaFoldDB" id="A0A0G4HQ34"/>
<evidence type="ECO:0000256" key="4">
    <source>
        <dbReference type="PROSITE-ProRule" id="PRU00207"/>
    </source>
</evidence>
<evidence type="ECO:0000259" key="6">
    <source>
        <dbReference type="PROSITE" id="PS50089"/>
    </source>
</evidence>
<dbReference type="PANTHER" id="PTHR10131">
    <property type="entry name" value="TNF RECEPTOR ASSOCIATED FACTOR"/>
    <property type="match status" value="1"/>
</dbReference>
<proteinExistence type="predicted"/>
<evidence type="ECO:0000256" key="1">
    <source>
        <dbReference type="ARBA" id="ARBA00022723"/>
    </source>
</evidence>
<dbReference type="PROSITE" id="PS50145">
    <property type="entry name" value="ZF_TRAF"/>
    <property type="match status" value="2"/>
</dbReference>
<dbReference type="Gene3D" id="3.30.40.10">
    <property type="entry name" value="Zinc/RING finger domain, C3HC4 (zinc finger)"/>
    <property type="match status" value="3"/>
</dbReference>
<feature type="domain" description="TRAF-type" evidence="7">
    <location>
        <begin position="118"/>
        <end position="165"/>
    </location>
</feature>
<evidence type="ECO:0008006" key="9">
    <source>
        <dbReference type="Google" id="ProtNLM"/>
    </source>
</evidence>
<dbReference type="InterPro" id="IPR001293">
    <property type="entry name" value="Znf_TRAF"/>
</dbReference>
<evidence type="ECO:0000259" key="7">
    <source>
        <dbReference type="PROSITE" id="PS50145"/>
    </source>
</evidence>
<evidence type="ECO:0000256" key="3">
    <source>
        <dbReference type="ARBA" id="ARBA00022833"/>
    </source>
</evidence>
<dbReference type="PROSITE" id="PS50089">
    <property type="entry name" value="ZF_RING_2"/>
    <property type="match status" value="1"/>
</dbReference>
<accession>A0A0G4HQ34</accession>
<dbReference type="InterPro" id="IPR013083">
    <property type="entry name" value="Znf_RING/FYVE/PHD"/>
</dbReference>
<feature type="zinc finger region" description="TRAF-type" evidence="4">
    <location>
        <begin position="118"/>
        <end position="165"/>
    </location>
</feature>
<feature type="region of interest" description="Disordered" evidence="5">
    <location>
        <begin position="372"/>
        <end position="401"/>
    </location>
</feature>
<evidence type="ECO:0000256" key="5">
    <source>
        <dbReference type="SAM" id="MobiDB-lite"/>
    </source>
</evidence>
<organism evidence="8">
    <name type="scientific">Chromera velia CCMP2878</name>
    <dbReference type="NCBI Taxonomy" id="1169474"/>
    <lineage>
        <taxon>Eukaryota</taxon>
        <taxon>Sar</taxon>
        <taxon>Alveolata</taxon>
        <taxon>Colpodellida</taxon>
        <taxon>Chromeraceae</taxon>
        <taxon>Chromera</taxon>
    </lineage>
</organism>
<dbReference type="EMBL" id="CDMZ01003443">
    <property type="protein sequence ID" value="CEM46393.1"/>
    <property type="molecule type" value="Genomic_DNA"/>
</dbReference>
<feature type="domain" description="RING-type" evidence="6">
    <location>
        <begin position="35"/>
        <end position="75"/>
    </location>
</feature>
<keyword evidence="2 4" id="KW-0863">Zinc-finger</keyword>
<evidence type="ECO:0000313" key="8">
    <source>
        <dbReference type="EMBL" id="CEM46393.1"/>
    </source>
</evidence>
<dbReference type="Pfam" id="PF00097">
    <property type="entry name" value="zf-C3HC4"/>
    <property type="match status" value="1"/>
</dbReference>
<sequence length="401" mass="44661">MTSDLRLSDGGIRRLGLDPSYAAEGFEQLAADSMCSICHSYLEDIVETNCPARHIFCRPCFENVWNRNKPCPECRGRFTKMETAHNRIRSFISGVEWKCVNFQDGCSFKGTKREMERHLDRDCQQQETQCPFKGCREKVRRCLLLEHTLVCPFHPIPCDFCQEDILVTAMVKHLSECNHVPVPCPNGCGQNPPRGEISFHMETQCDKGVVSCEVPGCGTQVKRKDMGGHEEGNMRKHVKLLTARSLVDELRQKVFLPEYEQKAAQMKKGEPMRSLPFSFQGSRFAVVVYSHGPSHVPEGRDASLFLSKVDDYFGEVSYSIQAGGTTLGAERADFSRCTPLSGRGSLAFCSSESLLAAARNSEHGSLEVEVSLSAPSSTCQPVVTREYDDRPVGREGAQGTS</sequence>
<dbReference type="VEuPathDB" id="CryptoDB:Cvel_7880"/>
<evidence type="ECO:0000256" key="2">
    <source>
        <dbReference type="ARBA" id="ARBA00022771"/>
    </source>
</evidence>
<dbReference type="SUPFAM" id="SSF57850">
    <property type="entry name" value="RING/U-box"/>
    <property type="match status" value="1"/>
</dbReference>
<gene>
    <name evidence="8" type="ORF">Cvel_7880</name>
</gene>
<dbReference type="InterPro" id="IPR018957">
    <property type="entry name" value="Znf_C3HC4_RING-type"/>
</dbReference>
<reference evidence="8" key="1">
    <citation type="submission" date="2014-11" db="EMBL/GenBank/DDBJ databases">
        <authorList>
            <person name="Otto D Thomas"/>
            <person name="Naeem Raeece"/>
        </authorList>
    </citation>
    <scope>NUCLEOTIDE SEQUENCE</scope>
</reference>